<gene>
    <name evidence="6" type="ORF">E5259_03695</name>
</gene>
<dbReference type="Gene3D" id="3.40.50.1360">
    <property type="match status" value="1"/>
</dbReference>
<keyword evidence="3" id="KW-0238">DNA-binding</keyword>
<dbReference type="InterPro" id="IPR036390">
    <property type="entry name" value="WH_DNA-bd_sf"/>
</dbReference>
<keyword evidence="4" id="KW-0804">Transcription</keyword>
<organism evidence="6 7">
    <name type="scientific">Blautia producta</name>
    <dbReference type="NCBI Taxonomy" id="33035"/>
    <lineage>
        <taxon>Bacteria</taxon>
        <taxon>Bacillati</taxon>
        <taxon>Bacillota</taxon>
        <taxon>Clostridia</taxon>
        <taxon>Lachnospirales</taxon>
        <taxon>Lachnospiraceae</taxon>
        <taxon>Blautia</taxon>
    </lineage>
</organism>
<dbReference type="InterPro" id="IPR007324">
    <property type="entry name" value="Sugar-bd_dom_put"/>
</dbReference>
<dbReference type="Pfam" id="PF04198">
    <property type="entry name" value="Sugar-bind"/>
    <property type="match status" value="1"/>
</dbReference>
<protein>
    <recommendedName>
        <fullName evidence="5">Sugar-binding domain-containing protein</fullName>
    </recommendedName>
</protein>
<evidence type="ECO:0000256" key="3">
    <source>
        <dbReference type="ARBA" id="ARBA00023125"/>
    </source>
</evidence>
<sequence>MDDKDIRKMSLLAEVACDYYERGLDQNKIAERLCLSRTRVSRLLKEAEEKGIVSIHVSINYPFERHYELEERFKNRYPLKNVRILNNRNREPFTIPDDVSSLAASYIMDNIKKDMVIGTSWGTTLARMVKHLHPSDIPVHIVQLMGSVPCSSPSYTPQGIVSGMSDLYGKNGSFLNLPLYIEDEYVKQAMCNDSNNKKILNQGMFSDMILTSVNDITSIQKKEFWLGYMTPEMYHEIIEKGAVGAIFARFFDENANEIDCAWNRRCVSISFAHIKEVPNVVLIASGREKVHAMSSVIRSGLINTLITDGTTASYILGLHT</sequence>
<evidence type="ECO:0000256" key="1">
    <source>
        <dbReference type="ARBA" id="ARBA00010466"/>
    </source>
</evidence>
<dbReference type="InterPro" id="IPR037171">
    <property type="entry name" value="NagB/RpiA_transferase-like"/>
</dbReference>
<evidence type="ECO:0000259" key="5">
    <source>
        <dbReference type="Pfam" id="PF04198"/>
    </source>
</evidence>
<dbReference type="SUPFAM" id="SSF100950">
    <property type="entry name" value="NagB/RpiA/CoA transferase-like"/>
    <property type="match status" value="1"/>
</dbReference>
<evidence type="ECO:0000313" key="7">
    <source>
        <dbReference type="Proteomes" id="UP000515789"/>
    </source>
</evidence>
<dbReference type="EMBL" id="CP039126">
    <property type="protein sequence ID" value="QMW76770.1"/>
    <property type="molecule type" value="Genomic_DNA"/>
</dbReference>
<proteinExistence type="inferred from homology"/>
<dbReference type="GeneID" id="75052531"/>
<dbReference type="RefSeq" id="WP_018593152.1">
    <property type="nucleotide sequence ID" value="NZ_AP031416.1"/>
</dbReference>
<accession>A0A7G5MQ77</accession>
<dbReference type="Proteomes" id="UP000515789">
    <property type="component" value="Chromosome"/>
</dbReference>
<name>A0A7G5MQ77_9FIRM</name>
<keyword evidence="2" id="KW-0805">Transcription regulation</keyword>
<evidence type="ECO:0000256" key="2">
    <source>
        <dbReference type="ARBA" id="ARBA00023015"/>
    </source>
</evidence>
<evidence type="ECO:0000256" key="4">
    <source>
        <dbReference type="ARBA" id="ARBA00023163"/>
    </source>
</evidence>
<comment type="similarity">
    <text evidence="1">Belongs to the SorC transcriptional regulatory family.</text>
</comment>
<dbReference type="InterPro" id="IPR051054">
    <property type="entry name" value="SorC_transcr_regulators"/>
</dbReference>
<dbReference type="PANTHER" id="PTHR34294">
    <property type="entry name" value="TRANSCRIPTIONAL REGULATOR-RELATED"/>
    <property type="match status" value="1"/>
</dbReference>
<feature type="domain" description="Sugar-binding" evidence="5">
    <location>
        <begin position="62"/>
        <end position="316"/>
    </location>
</feature>
<dbReference type="SUPFAM" id="SSF46785">
    <property type="entry name" value="Winged helix' DNA-binding domain"/>
    <property type="match status" value="1"/>
</dbReference>
<reference evidence="6 7" key="1">
    <citation type="submission" date="2019-04" db="EMBL/GenBank/DDBJ databases">
        <authorList>
            <person name="Schori C."/>
            <person name="Ahrens C."/>
        </authorList>
    </citation>
    <scope>NUCLEOTIDE SEQUENCE [LARGE SCALE GENOMIC DNA]</scope>
    <source>
        <strain evidence="6 7">DSM 2950</strain>
    </source>
</reference>
<dbReference type="GO" id="GO:0003677">
    <property type="term" value="F:DNA binding"/>
    <property type="evidence" value="ECO:0007669"/>
    <property type="project" value="UniProtKB-KW"/>
</dbReference>
<dbReference type="AlphaFoldDB" id="A0A7G5MQ77"/>
<dbReference type="Gene3D" id="1.10.10.60">
    <property type="entry name" value="Homeodomain-like"/>
    <property type="match status" value="1"/>
</dbReference>
<dbReference type="GO" id="GO:0030246">
    <property type="term" value="F:carbohydrate binding"/>
    <property type="evidence" value="ECO:0007669"/>
    <property type="project" value="InterPro"/>
</dbReference>
<evidence type="ECO:0000313" key="6">
    <source>
        <dbReference type="EMBL" id="QMW76770.1"/>
    </source>
</evidence>
<dbReference type="PANTHER" id="PTHR34294:SF1">
    <property type="entry name" value="TRANSCRIPTIONAL REGULATOR LSRR"/>
    <property type="match status" value="1"/>
</dbReference>